<proteinExistence type="predicted"/>
<name>A0A1M5YPR1_9BACT</name>
<evidence type="ECO:0008006" key="4">
    <source>
        <dbReference type="Google" id="ProtNLM"/>
    </source>
</evidence>
<evidence type="ECO:0000256" key="1">
    <source>
        <dbReference type="SAM" id="SignalP"/>
    </source>
</evidence>
<organism evidence="2 3">
    <name type="scientific">Desulfofustis glycolicus DSM 9705</name>
    <dbReference type="NCBI Taxonomy" id="1121409"/>
    <lineage>
        <taxon>Bacteria</taxon>
        <taxon>Pseudomonadati</taxon>
        <taxon>Thermodesulfobacteriota</taxon>
        <taxon>Desulfobulbia</taxon>
        <taxon>Desulfobulbales</taxon>
        <taxon>Desulfocapsaceae</taxon>
        <taxon>Desulfofustis</taxon>
    </lineage>
</organism>
<gene>
    <name evidence="2" type="ORF">SAMN02745124_04313</name>
</gene>
<dbReference type="Proteomes" id="UP000184139">
    <property type="component" value="Unassembled WGS sequence"/>
</dbReference>
<protein>
    <recommendedName>
        <fullName evidence="4">Heavy-metal-binding</fullName>
    </recommendedName>
</protein>
<accession>A0A1M5YPR1</accession>
<dbReference type="EMBL" id="FQXS01000049">
    <property type="protein sequence ID" value="SHI14052.1"/>
    <property type="molecule type" value="Genomic_DNA"/>
</dbReference>
<feature type="chain" id="PRO_5013223261" description="Heavy-metal-binding" evidence="1">
    <location>
        <begin position="18"/>
        <end position="138"/>
    </location>
</feature>
<sequence length="138" mass="15173">MAILFRLSVCATLFLLAGCSAHSPLIGMDVTDVERKSEIIYDPHPGKIYLSTAMLPEAGNYEVIAKVDVGKAWYGSAQAVYQEMAESARQLGGDAVYEIHTWFQPTGWAWAAPHGAGIVIKVNDHRSFVFSDKDGQWL</sequence>
<evidence type="ECO:0000313" key="3">
    <source>
        <dbReference type="Proteomes" id="UP000184139"/>
    </source>
</evidence>
<keyword evidence="3" id="KW-1185">Reference proteome</keyword>
<reference evidence="2 3" key="1">
    <citation type="submission" date="2016-11" db="EMBL/GenBank/DDBJ databases">
        <authorList>
            <person name="Jaros S."/>
            <person name="Januszkiewicz K."/>
            <person name="Wedrychowicz H."/>
        </authorList>
    </citation>
    <scope>NUCLEOTIDE SEQUENCE [LARGE SCALE GENOMIC DNA]</scope>
    <source>
        <strain evidence="2 3">DSM 9705</strain>
    </source>
</reference>
<dbReference type="PROSITE" id="PS51257">
    <property type="entry name" value="PROKAR_LIPOPROTEIN"/>
    <property type="match status" value="1"/>
</dbReference>
<dbReference type="AlphaFoldDB" id="A0A1M5YPR1"/>
<evidence type="ECO:0000313" key="2">
    <source>
        <dbReference type="EMBL" id="SHI14052.1"/>
    </source>
</evidence>
<feature type="signal peptide" evidence="1">
    <location>
        <begin position="1"/>
        <end position="17"/>
    </location>
</feature>
<dbReference type="RefSeq" id="WP_073379328.1">
    <property type="nucleotide sequence ID" value="NZ_FQXS01000049.1"/>
</dbReference>
<keyword evidence="1" id="KW-0732">Signal</keyword>
<dbReference type="STRING" id="1121409.SAMN02745124_04313"/>